<accession>A0ACB7GJF4</accession>
<dbReference type="EMBL" id="CM004400">
    <property type="protein sequence ID" value="KAG8638876.1"/>
    <property type="molecule type" value="Genomic_DNA"/>
</dbReference>
<evidence type="ECO:0000313" key="2">
    <source>
        <dbReference type="Proteomes" id="UP000091857"/>
    </source>
</evidence>
<sequence>MANIIRGKGGEAGERTRSRNHVYQEFVPSAAWTEDSNSHYLLVDLPDFKKEEVKLQVDASGQITVRGERLVNNNKYISFEKTFKAPENSDMDNITGKFDGEILYVTLPKKVQRKEATNEIRENIEGGVGKDNEQEKPSSVGERASELETNEEEEEEERKKKKERKKGSRVDEFGTETVKKWGEEDEVSVVEKAMGILMKNRDILLTAAFAFSLGVLVSPFLSILSRWIKLNSSSWAPGC</sequence>
<reference evidence="2" key="1">
    <citation type="journal article" date="2016" name="Nat. Biotechnol.">
        <title>Sequencing wild and cultivated cassava and related species reveals extensive interspecific hybridization and genetic diversity.</title>
        <authorList>
            <person name="Bredeson J.V."/>
            <person name="Lyons J.B."/>
            <person name="Prochnik S.E."/>
            <person name="Wu G.A."/>
            <person name="Ha C.M."/>
            <person name="Edsinger-Gonzales E."/>
            <person name="Grimwood J."/>
            <person name="Schmutz J."/>
            <person name="Rabbi I.Y."/>
            <person name="Egesi C."/>
            <person name="Nauluvula P."/>
            <person name="Lebot V."/>
            <person name="Ndunguru J."/>
            <person name="Mkamilo G."/>
            <person name="Bart R.S."/>
            <person name="Setter T.L."/>
            <person name="Gleadow R.M."/>
            <person name="Kulakow P."/>
            <person name="Ferguson M.E."/>
            <person name="Rounsley S."/>
            <person name="Rokhsar D.S."/>
        </authorList>
    </citation>
    <scope>NUCLEOTIDE SEQUENCE [LARGE SCALE GENOMIC DNA]</scope>
    <source>
        <strain evidence="2">cv. AM560-2</strain>
    </source>
</reference>
<proteinExistence type="predicted"/>
<organism evidence="1 2">
    <name type="scientific">Manihot esculenta</name>
    <name type="common">Cassava</name>
    <name type="synonym">Jatropha manihot</name>
    <dbReference type="NCBI Taxonomy" id="3983"/>
    <lineage>
        <taxon>Eukaryota</taxon>
        <taxon>Viridiplantae</taxon>
        <taxon>Streptophyta</taxon>
        <taxon>Embryophyta</taxon>
        <taxon>Tracheophyta</taxon>
        <taxon>Spermatophyta</taxon>
        <taxon>Magnoliopsida</taxon>
        <taxon>eudicotyledons</taxon>
        <taxon>Gunneridae</taxon>
        <taxon>Pentapetalae</taxon>
        <taxon>rosids</taxon>
        <taxon>fabids</taxon>
        <taxon>Malpighiales</taxon>
        <taxon>Euphorbiaceae</taxon>
        <taxon>Crotonoideae</taxon>
        <taxon>Manihoteae</taxon>
        <taxon>Manihot</taxon>
    </lineage>
</organism>
<evidence type="ECO:0000313" key="1">
    <source>
        <dbReference type="EMBL" id="KAG8638876.1"/>
    </source>
</evidence>
<name>A0ACB7GJF4_MANES</name>
<protein>
    <submittedName>
        <fullName evidence="1">Uncharacterized protein</fullName>
    </submittedName>
</protein>
<keyword evidence="2" id="KW-1185">Reference proteome</keyword>
<comment type="caution">
    <text evidence="1">The sequence shown here is derived from an EMBL/GenBank/DDBJ whole genome shotgun (WGS) entry which is preliminary data.</text>
</comment>
<gene>
    <name evidence="1" type="ORF">MANES_14G075100v8</name>
</gene>
<dbReference type="Proteomes" id="UP000091857">
    <property type="component" value="Chromosome 14"/>
</dbReference>